<dbReference type="OrthoDB" id="1927209at2759"/>
<name>A0A5J4ZVS7_9ASTE</name>
<organism evidence="9 10">
    <name type="scientific">Nyssa sinensis</name>
    <dbReference type="NCBI Taxonomy" id="561372"/>
    <lineage>
        <taxon>Eukaryota</taxon>
        <taxon>Viridiplantae</taxon>
        <taxon>Streptophyta</taxon>
        <taxon>Embryophyta</taxon>
        <taxon>Tracheophyta</taxon>
        <taxon>Spermatophyta</taxon>
        <taxon>Magnoliopsida</taxon>
        <taxon>eudicotyledons</taxon>
        <taxon>Gunneridae</taxon>
        <taxon>Pentapetalae</taxon>
        <taxon>asterids</taxon>
        <taxon>Cornales</taxon>
        <taxon>Nyssaceae</taxon>
        <taxon>Nyssa</taxon>
    </lineage>
</organism>
<evidence type="ECO:0000256" key="1">
    <source>
        <dbReference type="ARBA" id="ARBA00004123"/>
    </source>
</evidence>
<keyword evidence="5" id="KW-0805">Transcription regulation</keyword>
<sequence length="277" mass="31446">MSSTSSSVAATGPIFRPLFTAAQWRELEHQALIYKYLVAGLPVPPDLVFPIRRSFDSVSSRFLHHPSLGYSSYYGKKFDPEPGRCRRTDGKKWRCTKDAYPDSKYCERHMNRGRNRSRKHVESQSTSQSSSTVISHTTTGSSGGSGSFQNLPLHPIVDFEGSFFGNSISKLPMEPVPYGINDKEYSMICIMIPKKCLNKCSVVGRMGEEELGKKWNPELEVEVDERKSWTLIKSALKTKNDANDLETLQDQWRKWSNEDAPKQISVAKNIKITLMNW</sequence>
<dbReference type="SMART" id="SM00951">
    <property type="entry name" value="QLQ"/>
    <property type="match status" value="1"/>
</dbReference>
<dbReference type="GO" id="GO:0005634">
    <property type="term" value="C:nucleus"/>
    <property type="evidence" value="ECO:0007669"/>
    <property type="project" value="UniProtKB-SubCell"/>
</dbReference>
<feature type="short sequence motif" description="Bipartite nuclear localization signal" evidence="4">
    <location>
        <begin position="112"/>
        <end position="119"/>
    </location>
</feature>
<evidence type="ECO:0000259" key="8">
    <source>
        <dbReference type="PROSITE" id="PS51667"/>
    </source>
</evidence>
<reference evidence="9 10" key="1">
    <citation type="submission" date="2019-09" db="EMBL/GenBank/DDBJ databases">
        <title>A chromosome-level genome assembly of the Chinese tupelo Nyssa sinensis.</title>
        <authorList>
            <person name="Yang X."/>
            <person name="Kang M."/>
            <person name="Yang Y."/>
            <person name="Xiong H."/>
            <person name="Wang M."/>
            <person name="Zhang Z."/>
            <person name="Wang Z."/>
            <person name="Wu H."/>
            <person name="Ma T."/>
            <person name="Liu J."/>
            <person name="Xi Z."/>
        </authorList>
    </citation>
    <scope>NUCLEOTIDE SEQUENCE [LARGE SCALE GENOMIC DNA]</scope>
    <source>
        <strain evidence="9">J267</strain>
        <tissue evidence="9">Leaf</tissue>
    </source>
</reference>
<feature type="region of interest" description="Disordered" evidence="6">
    <location>
        <begin position="106"/>
        <end position="147"/>
    </location>
</feature>
<dbReference type="PROSITE" id="PS51666">
    <property type="entry name" value="QLQ"/>
    <property type="match status" value="1"/>
</dbReference>
<keyword evidence="10" id="KW-1185">Reference proteome</keyword>
<feature type="short sequence motif" description="Bipartite nuclear localization signal" evidence="4">
    <location>
        <begin position="84"/>
        <end position="94"/>
    </location>
</feature>
<dbReference type="InterPro" id="IPR014977">
    <property type="entry name" value="WRC_dom"/>
</dbReference>
<feature type="compositionally biased region" description="Low complexity" evidence="6">
    <location>
        <begin position="123"/>
        <end position="140"/>
    </location>
</feature>
<evidence type="ECO:0000256" key="3">
    <source>
        <dbReference type="ARBA" id="ARBA00023242"/>
    </source>
</evidence>
<comment type="similarity">
    <text evidence="2 5">Belongs to the GRF family.</text>
</comment>
<comment type="subcellular location">
    <subcellularLocation>
        <location evidence="1 4 5">Nucleus</location>
    </subcellularLocation>
</comment>
<dbReference type="EMBL" id="CM018048">
    <property type="protein sequence ID" value="KAA8521251.1"/>
    <property type="molecule type" value="Genomic_DNA"/>
</dbReference>
<dbReference type="PANTHER" id="PTHR31602">
    <property type="entry name" value="GROWTH-REGULATING FACTOR 5"/>
    <property type="match status" value="1"/>
</dbReference>
<keyword evidence="5" id="KW-0010">Activator</keyword>
<dbReference type="GO" id="GO:0099402">
    <property type="term" value="P:plant organ development"/>
    <property type="evidence" value="ECO:0007669"/>
    <property type="project" value="UniProtKB-ARBA"/>
</dbReference>
<evidence type="ECO:0000313" key="9">
    <source>
        <dbReference type="EMBL" id="KAA8521251.1"/>
    </source>
</evidence>
<keyword evidence="3 4" id="KW-0539">Nucleus</keyword>
<dbReference type="Pfam" id="PF08880">
    <property type="entry name" value="QLQ"/>
    <property type="match status" value="1"/>
</dbReference>
<dbReference type="GO" id="GO:0006351">
    <property type="term" value="P:DNA-templated transcription"/>
    <property type="evidence" value="ECO:0007669"/>
    <property type="project" value="UniProtKB-UniRule"/>
</dbReference>
<dbReference type="InterPro" id="IPR014978">
    <property type="entry name" value="Gln-Leu-Gln_QLQ"/>
</dbReference>
<evidence type="ECO:0000256" key="6">
    <source>
        <dbReference type="SAM" id="MobiDB-lite"/>
    </source>
</evidence>
<keyword evidence="5" id="KW-0804">Transcription</keyword>
<evidence type="ECO:0000256" key="5">
    <source>
        <dbReference type="RuleBase" id="RU367127"/>
    </source>
</evidence>
<evidence type="ECO:0000256" key="4">
    <source>
        <dbReference type="PROSITE-ProRule" id="PRU01002"/>
    </source>
</evidence>
<dbReference type="InterPro" id="IPR031137">
    <property type="entry name" value="GRF"/>
</dbReference>
<comment type="domain">
    <text evidence="5">The QLQ domain and WRC domain may be involved in protein-protein interaction and DNA-binding, respectively.</text>
</comment>
<evidence type="ECO:0000313" key="10">
    <source>
        <dbReference type="Proteomes" id="UP000325577"/>
    </source>
</evidence>
<evidence type="ECO:0000259" key="7">
    <source>
        <dbReference type="PROSITE" id="PS51666"/>
    </source>
</evidence>
<evidence type="ECO:0000256" key="2">
    <source>
        <dbReference type="ARBA" id="ARBA00008122"/>
    </source>
</evidence>
<proteinExistence type="inferred from homology"/>
<comment type="function">
    <text evidence="5">Transcription activator.</text>
</comment>
<dbReference type="AlphaFoldDB" id="A0A5J4ZVS7"/>
<gene>
    <name evidence="9" type="ORF">F0562_011912</name>
</gene>
<accession>A0A5J4ZVS7</accession>
<dbReference type="PANTHER" id="PTHR31602:SF8">
    <property type="entry name" value="GROWTH-REGULATING FACTOR 5"/>
    <property type="match status" value="1"/>
</dbReference>
<dbReference type="Pfam" id="PF08879">
    <property type="entry name" value="WRC"/>
    <property type="match status" value="1"/>
</dbReference>
<dbReference type="GO" id="GO:0005524">
    <property type="term" value="F:ATP binding"/>
    <property type="evidence" value="ECO:0007669"/>
    <property type="project" value="UniProtKB-UniRule"/>
</dbReference>
<feature type="domain" description="WRC" evidence="8">
    <location>
        <begin position="79"/>
        <end position="123"/>
    </location>
</feature>
<protein>
    <recommendedName>
        <fullName evidence="5">Growth-regulating factor</fullName>
    </recommendedName>
</protein>
<dbReference type="PROSITE" id="PS51667">
    <property type="entry name" value="WRC"/>
    <property type="match status" value="1"/>
</dbReference>
<dbReference type="Proteomes" id="UP000325577">
    <property type="component" value="Linkage Group LG5"/>
</dbReference>
<dbReference type="GO" id="GO:0006355">
    <property type="term" value="P:regulation of DNA-templated transcription"/>
    <property type="evidence" value="ECO:0007669"/>
    <property type="project" value="InterPro"/>
</dbReference>
<feature type="domain" description="QLQ" evidence="7">
    <location>
        <begin position="18"/>
        <end position="53"/>
    </location>
</feature>